<dbReference type="GO" id="GO:0005471">
    <property type="term" value="F:ATP:ADP antiporter activity"/>
    <property type="evidence" value="ECO:0007669"/>
    <property type="project" value="InterPro"/>
</dbReference>
<keyword evidence="6 9" id="KW-0067">ATP-binding</keyword>
<evidence type="ECO:0000256" key="6">
    <source>
        <dbReference type="ARBA" id="ARBA00022840"/>
    </source>
</evidence>
<feature type="region of interest" description="Disordered" evidence="10">
    <location>
        <begin position="621"/>
        <end position="717"/>
    </location>
</feature>
<comment type="similarity">
    <text evidence="2 9">Belongs to the ADP/ATP translocase tlc family.</text>
</comment>
<keyword evidence="7 9" id="KW-1133">Transmembrane helix</keyword>
<feature type="transmembrane region" description="Helical" evidence="9">
    <location>
        <begin position="405"/>
        <end position="423"/>
    </location>
</feature>
<dbReference type="NCBIfam" id="TIGR00769">
    <property type="entry name" value="AAA"/>
    <property type="match status" value="1"/>
</dbReference>
<accession>A0A0G4G9D2</accession>
<keyword evidence="11" id="KW-0732">Signal</keyword>
<evidence type="ECO:0000313" key="12">
    <source>
        <dbReference type="EMBL" id="CEM25283.1"/>
    </source>
</evidence>
<gene>
    <name evidence="12" type="ORF">Cvel_582</name>
</gene>
<keyword evidence="4 9" id="KW-0812">Transmembrane</keyword>
<feature type="transmembrane region" description="Helical" evidence="9">
    <location>
        <begin position="305"/>
        <end position="324"/>
    </location>
</feature>
<feature type="transmembrane region" description="Helical" evidence="9">
    <location>
        <begin position="503"/>
        <end position="525"/>
    </location>
</feature>
<dbReference type="GO" id="GO:0016020">
    <property type="term" value="C:membrane"/>
    <property type="evidence" value="ECO:0007669"/>
    <property type="project" value="UniProtKB-SubCell"/>
</dbReference>
<feature type="compositionally biased region" description="Basic and acidic residues" evidence="10">
    <location>
        <begin position="678"/>
        <end position="699"/>
    </location>
</feature>
<evidence type="ECO:0000256" key="9">
    <source>
        <dbReference type="RuleBase" id="RU363121"/>
    </source>
</evidence>
<feature type="compositionally biased region" description="Basic and acidic residues" evidence="10">
    <location>
        <begin position="621"/>
        <end position="670"/>
    </location>
</feature>
<evidence type="ECO:0000256" key="3">
    <source>
        <dbReference type="ARBA" id="ARBA00022448"/>
    </source>
</evidence>
<feature type="compositionally biased region" description="Low complexity" evidence="10">
    <location>
        <begin position="101"/>
        <end position="113"/>
    </location>
</feature>
<dbReference type="InterPro" id="IPR036259">
    <property type="entry name" value="MFS_trans_sf"/>
</dbReference>
<dbReference type="PANTHER" id="PTHR31187">
    <property type="match status" value="1"/>
</dbReference>
<keyword evidence="3 9" id="KW-0813">Transport</keyword>
<keyword evidence="8 9" id="KW-0472">Membrane</keyword>
<feature type="compositionally biased region" description="Basic and acidic residues" evidence="10">
    <location>
        <begin position="80"/>
        <end position="97"/>
    </location>
</feature>
<evidence type="ECO:0000256" key="4">
    <source>
        <dbReference type="ARBA" id="ARBA00022692"/>
    </source>
</evidence>
<evidence type="ECO:0000256" key="11">
    <source>
        <dbReference type="SAM" id="SignalP"/>
    </source>
</evidence>
<feature type="transmembrane region" description="Helical" evidence="9">
    <location>
        <begin position="211"/>
        <end position="231"/>
    </location>
</feature>
<organism evidence="12">
    <name type="scientific">Chromera velia CCMP2878</name>
    <dbReference type="NCBI Taxonomy" id="1169474"/>
    <lineage>
        <taxon>Eukaryota</taxon>
        <taxon>Sar</taxon>
        <taxon>Alveolata</taxon>
        <taxon>Colpodellida</taxon>
        <taxon>Chromeraceae</taxon>
        <taxon>Chromera</taxon>
    </lineage>
</organism>
<evidence type="ECO:0000256" key="8">
    <source>
        <dbReference type="ARBA" id="ARBA00023136"/>
    </source>
</evidence>
<evidence type="ECO:0000256" key="1">
    <source>
        <dbReference type="ARBA" id="ARBA00004141"/>
    </source>
</evidence>
<evidence type="ECO:0000256" key="2">
    <source>
        <dbReference type="ARBA" id="ARBA00007127"/>
    </source>
</evidence>
<feature type="transmembrane region" description="Helical" evidence="9">
    <location>
        <begin position="344"/>
        <end position="366"/>
    </location>
</feature>
<name>A0A0G4G9D2_9ALVE</name>
<dbReference type="GO" id="GO:0005524">
    <property type="term" value="F:ATP binding"/>
    <property type="evidence" value="ECO:0007669"/>
    <property type="project" value="UniProtKB-KW"/>
</dbReference>
<dbReference type="VEuPathDB" id="CryptoDB:Cvel_582"/>
<feature type="transmembrane region" description="Helical" evidence="9">
    <location>
        <begin position="443"/>
        <end position="463"/>
    </location>
</feature>
<dbReference type="InterPro" id="IPR004667">
    <property type="entry name" value="ADP_ATP_car_bac_type"/>
</dbReference>
<evidence type="ECO:0000256" key="5">
    <source>
        <dbReference type="ARBA" id="ARBA00022741"/>
    </source>
</evidence>
<feature type="transmembrane region" description="Helical" evidence="9">
    <location>
        <begin position="271"/>
        <end position="293"/>
    </location>
</feature>
<proteinExistence type="inferred from homology"/>
<feature type="transmembrane region" description="Helical" evidence="9">
    <location>
        <begin position="576"/>
        <end position="602"/>
    </location>
</feature>
<dbReference type="SUPFAM" id="SSF103473">
    <property type="entry name" value="MFS general substrate transporter"/>
    <property type="match status" value="1"/>
</dbReference>
<dbReference type="PhylomeDB" id="A0A0G4G9D2"/>
<feature type="signal peptide" evidence="11">
    <location>
        <begin position="1"/>
        <end position="22"/>
    </location>
</feature>
<feature type="chain" id="PRO_5005189869" description="ADP,ATP carrier protein" evidence="11">
    <location>
        <begin position="23"/>
        <end position="717"/>
    </location>
</feature>
<sequence>MPSFFVSAGVLIFVSLTKGGHAHVSSQRPLRLSGLDLPFPPSGLSPSSPLTAFLGSSTPSALWNGGRSDRRQRTPIRSPLRREEPQKAADPLSRQDVEAGTTPTTALAQSASAAESSGPYVSVEPEKTKLDWLIRRLPTARVLKKIVPLALMFFLILFNYTILRDTKDVLVVTASGAEVIPFLKTYVNLPSAIAFTILFTKLSNTMSREKLFYSMLSGFLAFFAAFGFFIYPNKALLHPTATMDAVSNLLPAVIGGRLAPILSIIKNWSFAAFYTMAELWGSIVVSLLFWGLANDVVTVDEAKRYYPLFSMLANVALVFSGQYVRYVSQLRANLGPGVDGWTVSLQYLMGAVAVCGSGIAGLFWFVDKFVRKDVSQADPLKAKKKKQKTKMGVAESFKFLASSSYIRNLATLVICYGMCINMVEVSWKSRLREAFPDPNDYSAFMGTFSSCTGIATFMMLIASRVIFDKFGWGVAALITPVVLLITGLGFFSLSTFQKEFAPFIAQMGTTPLKLAVLIGAVQNILSKGSKYSLFDPCKEMAYIPLDNESRTKGKAAIDVIGNPLGKSGGSFIQQMLIIAFGSLAASTPALAVILGGVILLWIKAARSLSVEFTEKNAAEEQERAERRAQEAKGWRPNSRPKEELEMEDEDRRKNEEIMERGKAAEEKKAAGTELTDEDMAKLEEYGRIREQERQKTKEREDEEEDDETGEANPRKVT</sequence>
<evidence type="ECO:0000256" key="7">
    <source>
        <dbReference type="ARBA" id="ARBA00022989"/>
    </source>
</evidence>
<feature type="compositionally biased region" description="Acidic residues" evidence="10">
    <location>
        <begin position="700"/>
        <end position="709"/>
    </location>
</feature>
<keyword evidence="5 9" id="KW-0547">Nucleotide-binding</keyword>
<comment type="subcellular location">
    <subcellularLocation>
        <location evidence="1 9">Membrane</location>
        <topology evidence="1 9">Multi-pass membrane protein</topology>
    </subcellularLocation>
</comment>
<reference evidence="12" key="1">
    <citation type="submission" date="2014-11" db="EMBL/GenBank/DDBJ databases">
        <authorList>
            <person name="Otto D Thomas"/>
            <person name="Naeem Raeece"/>
        </authorList>
    </citation>
    <scope>NUCLEOTIDE SEQUENCE</scope>
</reference>
<dbReference type="AlphaFoldDB" id="A0A0G4G9D2"/>
<feature type="transmembrane region" description="Helical" evidence="9">
    <location>
        <begin position="142"/>
        <end position="162"/>
    </location>
</feature>
<feature type="region of interest" description="Disordered" evidence="10">
    <location>
        <begin position="61"/>
        <end position="113"/>
    </location>
</feature>
<dbReference type="EMBL" id="CDMZ01000993">
    <property type="protein sequence ID" value="CEM25283.1"/>
    <property type="molecule type" value="Genomic_DNA"/>
</dbReference>
<feature type="transmembrane region" description="Helical" evidence="9">
    <location>
        <begin position="470"/>
        <end position="491"/>
    </location>
</feature>
<dbReference type="PANTHER" id="PTHR31187:SF1">
    <property type="entry name" value="ADP,ATP CARRIER PROTEIN 1"/>
    <property type="match status" value="1"/>
</dbReference>
<evidence type="ECO:0000256" key="10">
    <source>
        <dbReference type="SAM" id="MobiDB-lite"/>
    </source>
</evidence>
<protein>
    <recommendedName>
        <fullName evidence="9">ADP,ATP carrier protein</fullName>
    </recommendedName>
</protein>
<dbReference type="Pfam" id="PF03219">
    <property type="entry name" value="TLC"/>
    <property type="match status" value="1"/>
</dbReference>